<comment type="caution">
    <text evidence="1">The sequence shown here is derived from an EMBL/GenBank/DDBJ whole genome shotgun (WGS) entry which is preliminary data.</text>
</comment>
<dbReference type="InterPro" id="IPR032675">
    <property type="entry name" value="LRR_dom_sf"/>
</dbReference>
<gene>
    <name evidence="1" type="ORF">CVT24_011050</name>
</gene>
<evidence type="ECO:0000313" key="1">
    <source>
        <dbReference type="EMBL" id="PPQ65155.1"/>
    </source>
</evidence>
<protein>
    <recommendedName>
        <fullName evidence="3">F-box domain-containing protein</fullName>
    </recommendedName>
</protein>
<dbReference type="EMBL" id="NHTK01006073">
    <property type="protein sequence ID" value="PPQ65155.1"/>
    <property type="molecule type" value="Genomic_DNA"/>
</dbReference>
<dbReference type="SUPFAM" id="SSF52047">
    <property type="entry name" value="RNI-like"/>
    <property type="match status" value="1"/>
</dbReference>
<evidence type="ECO:0000313" key="2">
    <source>
        <dbReference type="Proteomes" id="UP000284842"/>
    </source>
</evidence>
<reference evidence="1 2" key="1">
    <citation type="journal article" date="2018" name="Evol. Lett.">
        <title>Horizontal gene cluster transfer increased hallucinogenic mushroom diversity.</title>
        <authorList>
            <person name="Reynolds H.T."/>
            <person name="Vijayakumar V."/>
            <person name="Gluck-Thaler E."/>
            <person name="Korotkin H.B."/>
            <person name="Matheny P.B."/>
            <person name="Slot J.C."/>
        </authorList>
    </citation>
    <scope>NUCLEOTIDE SEQUENCE [LARGE SCALE GENOMIC DNA]</scope>
    <source>
        <strain evidence="1 2">2629</strain>
    </source>
</reference>
<evidence type="ECO:0008006" key="3">
    <source>
        <dbReference type="Google" id="ProtNLM"/>
    </source>
</evidence>
<dbReference type="InParanoid" id="A0A409VFY8"/>
<dbReference type="Gene3D" id="3.80.10.10">
    <property type="entry name" value="Ribonuclease Inhibitor"/>
    <property type="match status" value="1"/>
</dbReference>
<dbReference type="Proteomes" id="UP000284842">
    <property type="component" value="Unassembled WGS sequence"/>
</dbReference>
<keyword evidence="2" id="KW-1185">Reference proteome</keyword>
<name>A0A409VFY8_9AGAR</name>
<proteinExistence type="predicted"/>
<sequence length="324" mass="36374">MSAPFKLEGGKRLQGQQVIPPEMFHHIFGYLAIENESFLADVQACSLVAKSWVPVCRSYLFKEVELGPHPLNPRSLDRSRRLAAILKDHPDIANLVRHIKFSSFAASDNDLEEVDDDSLSVLFGMSQAQALRLHMTYDFDNEEPVPYRSGVQAFGWRSLLDRYVAANQLTTISLDGIRDVPLLSILSSSRLEDLSIVYCHVSDMPASSLPSIVGKNPCFTVKNLKVEHTTNLTLPLIGLCSGLQTMNLNNITFVEIDSETELPFTFSFPNLTHLGIERVRGWDRQLTAENKQPTFPAVTSVVIRSPNVDSSFPQFRTLRRLDLE</sequence>
<dbReference type="AlphaFoldDB" id="A0A409VFY8"/>
<accession>A0A409VFY8</accession>
<dbReference type="OrthoDB" id="2870947at2759"/>
<organism evidence="1 2">
    <name type="scientific">Panaeolus cyanescens</name>
    <dbReference type="NCBI Taxonomy" id="181874"/>
    <lineage>
        <taxon>Eukaryota</taxon>
        <taxon>Fungi</taxon>
        <taxon>Dikarya</taxon>
        <taxon>Basidiomycota</taxon>
        <taxon>Agaricomycotina</taxon>
        <taxon>Agaricomycetes</taxon>
        <taxon>Agaricomycetidae</taxon>
        <taxon>Agaricales</taxon>
        <taxon>Agaricineae</taxon>
        <taxon>Galeropsidaceae</taxon>
        <taxon>Panaeolus</taxon>
    </lineage>
</organism>